<name>E6QVF9_9ZZZZ</name>
<evidence type="ECO:0000256" key="1">
    <source>
        <dbReference type="ARBA" id="ARBA00006525"/>
    </source>
</evidence>
<feature type="domain" description="Smf/DprA SLOG" evidence="2">
    <location>
        <begin position="86"/>
        <end position="294"/>
    </location>
</feature>
<comment type="similarity">
    <text evidence="1">Belongs to the DprA/Smf family.</text>
</comment>
<dbReference type="Gene3D" id="1.10.10.10">
    <property type="entry name" value="Winged helix-like DNA-binding domain superfamily/Winged helix DNA-binding domain"/>
    <property type="match status" value="1"/>
</dbReference>
<evidence type="ECO:0000259" key="3">
    <source>
        <dbReference type="Pfam" id="PF17782"/>
    </source>
</evidence>
<organism evidence="4">
    <name type="scientific">mine drainage metagenome</name>
    <dbReference type="NCBI Taxonomy" id="410659"/>
    <lineage>
        <taxon>unclassified sequences</taxon>
        <taxon>metagenomes</taxon>
        <taxon>ecological metagenomes</taxon>
    </lineage>
</organism>
<dbReference type="InterPro" id="IPR036388">
    <property type="entry name" value="WH-like_DNA-bd_sf"/>
</dbReference>
<dbReference type="Gene3D" id="3.40.50.450">
    <property type="match status" value="1"/>
</dbReference>
<dbReference type="Pfam" id="PF02481">
    <property type="entry name" value="DNA_processg_A"/>
    <property type="match status" value="1"/>
</dbReference>
<dbReference type="PANTHER" id="PTHR43022">
    <property type="entry name" value="PROTEIN SMF"/>
    <property type="match status" value="1"/>
</dbReference>
<dbReference type="AlphaFoldDB" id="E6QVF9"/>
<comment type="caution">
    <text evidence="4">The sequence shown here is derived from an EMBL/GenBank/DDBJ whole genome shotgun (WGS) entry which is preliminary data.</text>
</comment>
<reference evidence="4" key="1">
    <citation type="submission" date="2009-10" db="EMBL/GenBank/DDBJ databases">
        <title>Diversity of trophic interactions inside an arsenic-rich microbial ecosystem.</title>
        <authorList>
            <person name="Bertin P.N."/>
            <person name="Heinrich-Salmeron A."/>
            <person name="Pelletier E."/>
            <person name="Goulhen-Chollet F."/>
            <person name="Arsene-Ploetze F."/>
            <person name="Gallien S."/>
            <person name="Calteau A."/>
            <person name="Vallenet D."/>
            <person name="Casiot C."/>
            <person name="Chane-Woon-Ming B."/>
            <person name="Giloteaux L."/>
            <person name="Barakat M."/>
            <person name="Bonnefoy V."/>
            <person name="Bruneel O."/>
            <person name="Chandler M."/>
            <person name="Cleiss J."/>
            <person name="Duran R."/>
            <person name="Elbaz-Poulichet F."/>
            <person name="Fonknechten N."/>
            <person name="Lauga B."/>
            <person name="Mornico D."/>
            <person name="Ortet P."/>
            <person name="Schaeffer C."/>
            <person name="Siguier P."/>
            <person name="Alexander Thil Smith A."/>
            <person name="Van Dorsselaer A."/>
            <person name="Weissenbach J."/>
            <person name="Medigue C."/>
            <person name="Le Paslier D."/>
        </authorList>
    </citation>
    <scope>NUCLEOTIDE SEQUENCE</scope>
</reference>
<dbReference type="InterPro" id="IPR057666">
    <property type="entry name" value="DrpA_SLOG"/>
</dbReference>
<accession>E6QVF9</accession>
<sequence length="365" mass="38731">MNAPLTALSAEERNAWLGLTHTPRLGNVQIRALLTALGSPQAIYAAPSALLRQYLAEPVVQAIAAGIDETRIQPALDWLAQAGNQLLTLADSDYPPRLLQISDPPSVLYLKGRRELLTQPMLSIVGSRHASAQGVRDAHAFAHSLSDAGLTIASGLALGIDTAAHEGALAGTASTVAVMGTGLDIVYPARNRQLALRIADYGVIVSEFAPGTPSVASNFPRRNRIISGLSQGCLVIEATLHSGSLITARQALEQGREIFALPGSIHSPFSRGCHALIKQGAKLVESAQDVLDELNWAVHVDIEKKPAQEDADDPIWVHFGHAPMTLDSLIECTGLTASTLSAMLLDRELAGQVATLPGGLYQRIR</sequence>
<dbReference type="PANTHER" id="PTHR43022:SF1">
    <property type="entry name" value="PROTEIN SMF"/>
    <property type="match status" value="1"/>
</dbReference>
<dbReference type="Pfam" id="PF17782">
    <property type="entry name" value="WHD_DprA"/>
    <property type="match status" value="1"/>
</dbReference>
<feature type="domain" description="DprA winged helix" evidence="3">
    <location>
        <begin position="305"/>
        <end position="359"/>
    </location>
</feature>
<proteinExistence type="inferred from homology"/>
<protein>
    <submittedName>
        <fullName evidence="4">Putative DNA protecting protein DprA</fullName>
    </submittedName>
</protein>
<dbReference type="NCBIfam" id="TIGR00732">
    <property type="entry name" value="dprA"/>
    <property type="match status" value="1"/>
</dbReference>
<dbReference type="GO" id="GO:0009294">
    <property type="term" value="P:DNA-mediated transformation"/>
    <property type="evidence" value="ECO:0007669"/>
    <property type="project" value="InterPro"/>
</dbReference>
<evidence type="ECO:0000259" key="2">
    <source>
        <dbReference type="Pfam" id="PF02481"/>
    </source>
</evidence>
<gene>
    <name evidence="4" type="ORF">CARN7_2045</name>
</gene>
<dbReference type="InterPro" id="IPR041614">
    <property type="entry name" value="DprA_WH"/>
</dbReference>
<dbReference type="EMBL" id="CABR01000128">
    <property type="protein sequence ID" value="CBI11232.1"/>
    <property type="molecule type" value="Genomic_DNA"/>
</dbReference>
<dbReference type="SUPFAM" id="SSF102405">
    <property type="entry name" value="MCP/YpsA-like"/>
    <property type="match status" value="1"/>
</dbReference>
<evidence type="ECO:0000313" key="4">
    <source>
        <dbReference type="EMBL" id="CBI11232.1"/>
    </source>
</evidence>
<dbReference type="InterPro" id="IPR003488">
    <property type="entry name" value="DprA"/>
</dbReference>